<dbReference type="SMART" id="SM00382">
    <property type="entry name" value="AAA"/>
    <property type="match status" value="1"/>
</dbReference>
<accession>A0ABW7XPF8</accession>
<dbReference type="CDD" id="cd03230">
    <property type="entry name" value="ABC_DR_subfamily_A"/>
    <property type="match status" value="1"/>
</dbReference>
<dbReference type="EMBL" id="JBIRYI010000014">
    <property type="protein sequence ID" value="MFI2489429.1"/>
    <property type="molecule type" value="Genomic_DNA"/>
</dbReference>
<comment type="caution">
    <text evidence="7">The sequence shown here is derived from an EMBL/GenBank/DDBJ whole genome shotgun (WGS) entry which is preliminary data.</text>
</comment>
<organism evidence="7 8">
    <name type="scientific">Promicromonospora kroppenstedtii</name>
    <dbReference type="NCBI Taxonomy" id="440482"/>
    <lineage>
        <taxon>Bacteria</taxon>
        <taxon>Bacillati</taxon>
        <taxon>Actinomycetota</taxon>
        <taxon>Actinomycetes</taxon>
        <taxon>Micrococcales</taxon>
        <taxon>Promicromonosporaceae</taxon>
        <taxon>Promicromonospora</taxon>
    </lineage>
</organism>
<dbReference type="PANTHER" id="PTHR42711:SF17">
    <property type="entry name" value="ABC TRANSPORTER ATP-BINDING PROTEIN"/>
    <property type="match status" value="1"/>
</dbReference>
<dbReference type="Proteomes" id="UP001611580">
    <property type="component" value="Unassembled WGS sequence"/>
</dbReference>
<dbReference type="InterPro" id="IPR027417">
    <property type="entry name" value="P-loop_NTPase"/>
</dbReference>
<keyword evidence="5" id="KW-0046">Antibiotic resistance</keyword>
<evidence type="ECO:0000313" key="7">
    <source>
        <dbReference type="EMBL" id="MFI2489429.1"/>
    </source>
</evidence>
<dbReference type="PROSITE" id="PS00211">
    <property type="entry name" value="ABC_TRANSPORTER_1"/>
    <property type="match status" value="1"/>
</dbReference>
<dbReference type="RefSeq" id="WP_397406664.1">
    <property type="nucleotide sequence ID" value="NZ_JBIRYI010000014.1"/>
</dbReference>
<feature type="domain" description="ABC transporter" evidence="6">
    <location>
        <begin position="9"/>
        <end position="236"/>
    </location>
</feature>
<dbReference type="InterPro" id="IPR003439">
    <property type="entry name" value="ABC_transporter-like_ATP-bd"/>
</dbReference>
<evidence type="ECO:0000256" key="5">
    <source>
        <dbReference type="ARBA" id="ARBA00023251"/>
    </source>
</evidence>
<keyword evidence="4 7" id="KW-0067">ATP-binding</keyword>
<name>A0ABW7XPF8_9MICO</name>
<dbReference type="InterPro" id="IPR050763">
    <property type="entry name" value="ABC_transporter_ATP-binding"/>
</dbReference>
<reference evidence="7 8" key="1">
    <citation type="submission" date="2024-10" db="EMBL/GenBank/DDBJ databases">
        <title>The Natural Products Discovery Center: Release of the First 8490 Sequenced Strains for Exploring Actinobacteria Biosynthetic Diversity.</title>
        <authorList>
            <person name="Kalkreuter E."/>
            <person name="Kautsar S.A."/>
            <person name="Yang D."/>
            <person name="Bader C.D."/>
            <person name="Teijaro C.N."/>
            <person name="Fluegel L."/>
            <person name="Davis C.M."/>
            <person name="Simpson J.R."/>
            <person name="Lauterbach L."/>
            <person name="Steele A.D."/>
            <person name="Gui C."/>
            <person name="Meng S."/>
            <person name="Li G."/>
            <person name="Viehrig K."/>
            <person name="Ye F."/>
            <person name="Su P."/>
            <person name="Kiefer A.F."/>
            <person name="Nichols A."/>
            <person name="Cepeda A.J."/>
            <person name="Yan W."/>
            <person name="Fan B."/>
            <person name="Jiang Y."/>
            <person name="Adhikari A."/>
            <person name="Zheng C.-J."/>
            <person name="Schuster L."/>
            <person name="Cowan T.M."/>
            <person name="Smanski M.J."/>
            <person name="Chevrette M.G."/>
            <person name="De Carvalho L.P.S."/>
            <person name="Shen B."/>
        </authorList>
    </citation>
    <scope>NUCLEOTIDE SEQUENCE [LARGE SCALE GENOMIC DNA]</scope>
    <source>
        <strain evidence="7 8">NPDC019481</strain>
    </source>
</reference>
<dbReference type="InterPro" id="IPR017871">
    <property type="entry name" value="ABC_transporter-like_CS"/>
</dbReference>
<evidence type="ECO:0000256" key="2">
    <source>
        <dbReference type="ARBA" id="ARBA00022448"/>
    </source>
</evidence>
<proteinExistence type="predicted"/>
<keyword evidence="8" id="KW-1185">Reference proteome</keyword>
<dbReference type="PANTHER" id="PTHR42711">
    <property type="entry name" value="ABC TRANSPORTER ATP-BINDING PROTEIN"/>
    <property type="match status" value="1"/>
</dbReference>
<evidence type="ECO:0000256" key="1">
    <source>
        <dbReference type="ARBA" id="ARBA00004202"/>
    </source>
</evidence>
<protein>
    <submittedName>
        <fullName evidence="7">ABC transporter ATP-binding protein</fullName>
    </submittedName>
</protein>
<dbReference type="Pfam" id="PF00005">
    <property type="entry name" value="ABC_tran"/>
    <property type="match status" value="1"/>
</dbReference>
<evidence type="ECO:0000256" key="4">
    <source>
        <dbReference type="ARBA" id="ARBA00022840"/>
    </source>
</evidence>
<dbReference type="InterPro" id="IPR003593">
    <property type="entry name" value="AAA+_ATPase"/>
</dbReference>
<dbReference type="GO" id="GO:0005524">
    <property type="term" value="F:ATP binding"/>
    <property type="evidence" value="ECO:0007669"/>
    <property type="project" value="UniProtKB-KW"/>
</dbReference>
<dbReference type="SUPFAM" id="SSF52540">
    <property type="entry name" value="P-loop containing nucleoside triphosphate hydrolases"/>
    <property type="match status" value="1"/>
</dbReference>
<evidence type="ECO:0000313" key="8">
    <source>
        <dbReference type="Proteomes" id="UP001611580"/>
    </source>
</evidence>
<comment type="subcellular location">
    <subcellularLocation>
        <location evidence="1">Cell membrane</location>
        <topology evidence="1">Peripheral membrane protein</topology>
    </subcellularLocation>
</comment>
<evidence type="ECO:0000259" key="6">
    <source>
        <dbReference type="PROSITE" id="PS50893"/>
    </source>
</evidence>
<gene>
    <name evidence="7" type="ORF">ACH47X_21130</name>
</gene>
<keyword evidence="3" id="KW-0547">Nucleotide-binding</keyword>
<dbReference type="PROSITE" id="PS50893">
    <property type="entry name" value="ABC_TRANSPORTER_2"/>
    <property type="match status" value="1"/>
</dbReference>
<evidence type="ECO:0000256" key="3">
    <source>
        <dbReference type="ARBA" id="ARBA00022741"/>
    </source>
</evidence>
<keyword evidence="2" id="KW-0813">Transport</keyword>
<sequence>MTTTSSYAIEARGLVKEFRGARGTVRAVDGLDLVVRPGEVVAFLGPNGAGKTTTVDLVLGLAAPTAGTVRVLGKEPARAIADGQVAAVMQTGGLLRDITVGESVELTAALFGRTSPAGPFLERAGIADLADRTVGRCSGGQQQRLRFAMALVSEPDLLLLDEPTAGMDVRGRRDFWTAIRHDAEAGRTVVFATHYLQEAESYADRVVLISQGRLVADGTVAEVRALAGSGSLEDVFLDLTAEPAADPSARTTAEGGTR</sequence>
<dbReference type="Gene3D" id="3.40.50.300">
    <property type="entry name" value="P-loop containing nucleotide triphosphate hydrolases"/>
    <property type="match status" value="1"/>
</dbReference>